<dbReference type="OrthoDB" id="5977668at2759"/>
<dbReference type="AlphaFoldDB" id="A0A5N7BQE5"/>
<keyword evidence="1" id="KW-0812">Transmembrane</keyword>
<gene>
    <name evidence="2" type="ORF">BDV23DRAFT_177346</name>
</gene>
<feature type="transmembrane region" description="Helical" evidence="1">
    <location>
        <begin position="129"/>
        <end position="149"/>
    </location>
</feature>
<evidence type="ECO:0000256" key="1">
    <source>
        <dbReference type="SAM" id="Phobius"/>
    </source>
</evidence>
<sequence length="326" mass="37921">MAVRETKKSFADISSGMAGFVTAYLVQNDCKQRYDMEVFEMQDRLSLDSALCFITPVDILMRAFDDGFHNTLKRMYDHLDIKYTSAKFIYPISTVSTTDGKKMSPHFIHSSSNHQVPLIRPENCGYVEWILRTLYLVVCYFWFMACCFFNPKPATVSNEDESLQQYHDRIRLLCYFSKNYLLLLILSIAICSYNELLEFPVINAVDYARRTYCQPYYIVIRVTGAKSLGSKEVLSSIPVIHGESFIHCNRSTVLYYKFIYKYSSSVLVKSFPITLIDPVKVIHRARLTRVLQILKSRKIINKIFSEKSKFVFPGNAKIWHNEIRNI</sequence>
<keyword evidence="1" id="KW-0472">Membrane</keyword>
<protein>
    <submittedName>
        <fullName evidence="2">Uncharacterized protein</fullName>
    </submittedName>
</protein>
<keyword evidence="1" id="KW-1133">Transmembrane helix</keyword>
<name>A0A5N7BQE5_PETAA</name>
<reference evidence="2" key="1">
    <citation type="submission" date="2019-04" db="EMBL/GenBank/DDBJ databases">
        <title>Friends and foes A comparative genomics studyof 23 Aspergillus species from section Flavi.</title>
        <authorList>
            <consortium name="DOE Joint Genome Institute"/>
            <person name="Kjaerbolling I."/>
            <person name="Vesth T."/>
            <person name="Frisvad J.C."/>
            <person name="Nybo J.L."/>
            <person name="Theobald S."/>
            <person name="Kildgaard S."/>
            <person name="Isbrandt T."/>
            <person name="Kuo A."/>
            <person name="Sato A."/>
            <person name="Lyhne E.K."/>
            <person name="Kogle M.E."/>
            <person name="Wiebenga A."/>
            <person name="Kun R.S."/>
            <person name="Lubbers R.J."/>
            <person name="Makela M.R."/>
            <person name="Barry K."/>
            <person name="Chovatia M."/>
            <person name="Clum A."/>
            <person name="Daum C."/>
            <person name="Haridas S."/>
            <person name="He G."/>
            <person name="LaButti K."/>
            <person name="Lipzen A."/>
            <person name="Mondo S."/>
            <person name="Riley R."/>
            <person name="Salamov A."/>
            <person name="Simmons B.A."/>
            <person name="Magnuson J.K."/>
            <person name="Henrissat B."/>
            <person name="Mortensen U.H."/>
            <person name="Larsen T.O."/>
            <person name="Devries R.P."/>
            <person name="Grigoriev I.V."/>
            <person name="Machida M."/>
            <person name="Baker S.E."/>
            <person name="Andersen M.R."/>
        </authorList>
    </citation>
    <scope>NUCLEOTIDE SEQUENCE [LARGE SCALE GENOMIC DNA]</scope>
    <source>
        <strain evidence="2">IBT 14317</strain>
    </source>
</reference>
<organism evidence="2">
    <name type="scientific">Petromyces alliaceus</name>
    <name type="common">Aspergillus alliaceus</name>
    <dbReference type="NCBI Taxonomy" id="209559"/>
    <lineage>
        <taxon>Eukaryota</taxon>
        <taxon>Fungi</taxon>
        <taxon>Dikarya</taxon>
        <taxon>Ascomycota</taxon>
        <taxon>Pezizomycotina</taxon>
        <taxon>Eurotiomycetes</taxon>
        <taxon>Eurotiomycetidae</taxon>
        <taxon>Eurotiales</taxon>
        <taxon>Aspergillaceae</taxon>
        <taxon>Aspergillus</taxon>
        <taxon>Aspergillus subgen. Circumdati</taxon>
    </lineage>
</organism>
<evidence type="ECO:0000313" key="2">
    <source>
        <dbReference type="EMBL" id="KAE8384066.1"/>
    </source>
</evidence>
<proteinExistence type="predicted"/>
<dbReference type="Proteomes" id="UP000326877">
    <property type="component" value="Unassembled WGS sequence"/>
</dbReference>
<accession>A0A5N7BQE5</accession>
<dbReference type="EMBL" id="ML735406">
    <property type="protein sequence ID" value="KAE8384066.1"/>
    <property type="molecule type" value="Genomic_DNA"/>
</dbReference>